<comment type="caution">
    <text evidence="1">The sequence shown here is derived from an EMBL/GenBank/DDBJ whole genome shotgun (WGS) entry which is preliminary data.</text>
</comment>
<keyword evidence="2" id="KW-1185">Reference proteome</keyword>
<organism evidence="1 2">
    <name type="scientific">Saccharopolyspora dendranthemae</name>
    <dbReference type="NCBI Taxonomy" id="1181886"/>
    <lineage>
        <taxon>Bacteria</taxon>
        <taxon>Bacillati</taxon>
        <taxon>Actinomycetota</taxon>
        <taxon>Actinomycetes</taxon>
        <taxon>Pseudonocardiales</taxon>
        <taxon>Pseudonocardiaceae</taxon>
        <taxon>Saccharopolyspora</taxon>
    </lineage>
</organism>
<sequence length="43" mass="4657">MSSVDKSEAVELVERWLRAQGFQIGEAGGRKVDLSGVRLVPEG</sequence>
<dbReference type="Proteomes" id="UP000316184">
    <property type="component" value="Unassembled WGS sequence"/>
</dbReference>
<evidence type="ECO:0000313" key="1">
    <source>
        <dbReference type="EMBL" id="TWF91640.1"/>
    </source>
</evidence>
<proteinExistence type="predicted"/>
<dbReference type="EMBL" id="VIWX01000008">
    <property type="protein sequence ID" value="TWF91640.1"/>
    <property type="molecule type" value="Genomic_DNA"/>
</dbReference>
<reference evidence="1 2" key="1">
    <citation type="submission" date="2019-06" db="EMBL/GenBank/DDBJ databases">
        <title>Sequencing the genomes of 1000 actinobacteria strains.</title>
        <authorList>
            <person name="Klenk H.-P."/>
        </authorList>
    </citation>
    <scope>NUCLEOTIDE SEQUENCE [LARGE SCALE GENOMIC DNA]</scope>
    <source>
        <strain evidence="1 2">DSM 46699</strain>
    </source>
</reference>
<name>A0A561TX03_9PSEU</name>
<accession>A0A561TX03</accession>
<evidence type="ECO:0000313" key="2">
    <source>
        <dbReference type="Proteomes" id="UP000316184"/>
    </source>
</evidence>
<dbReference type="AlphaFoldDB" id="A0A561TX03"/>
<gene>
    <name evidence="1" type="ORF">FHU35_1862</name>
</gene>
<protein>
    <submittedName>
        <fullName evidence="1">Uncharacterized protein</fullName>
    </submittedName>
</protein>